<evidence type="ECO:0000313" key="1">
    <source>
        <dbReference type="EMBL" id="RHZ78036.1"/>
    </source>
</evidence>
<protein>
    <recommendedName>
        <fullName evidence="3">Protein kinase domain-containing protein</fullName>
    </recommendedName>
</protein>
<dbReference type="InterPro" id="IPR011009">
    <property type="entry name" value="Kinase-like_dom_sf"/>
</dbReference>
<dbReference type="Proteomes" id="UP000266861">
    <property type="component" value="Unassembled WGS sequence"/>
</dbReference>
<dbReference type="AlphaFoldDB" id="A0A397IW71"/>
<evidence type="ECO:0008006" key="3">
    <source>
        <dbReference type="Google" id="ProtNLM"/>
    </source>
</evidence>
<proteinExistence type="predicted"/>
<accession>A0A397IW71</accession>
<keyword evidence="2" id="KW-1185">Reference proteome</keyword>
<name>A0A397IW71_9GLOM</name>
<dbReference type="EMBL" id="PQFF01000158">
    <property type="protein sequence ID" value="RHZ78036.1"/>
    <property type="molecule type" value="Genomic_DNA"/>
</dbReference>
<dbReference type="SUPFAM" id="SSF56112">
    <property type="entry name" value="Protein kinase-like (PK-like)"/>
    <property type="match status" value="1"/>
</dbReference>
<sequence length="76" mass="8949">MEKSHQDFHPGNILSYNFKINMNSMQISDFRLTVKNIQKLLMYIIAYEMVTGFPPYPDIKIIKICNGLRPKIPFQN</sequence>
<reference evidence="1 2" key="1">
    <citation type="submission" date="2018-08" db="EMBL/GenBank/DDBJ databases">
        <title>Genome and evolution of the arbuscular mycorrhizal fungus Diversispora epigaea (formerly Glomus versiforme) and its bacterial endosymbionts.</title>
        <authorList>
            <person name="Sun X."/>
            <person name="Fei Z."/>
            <person name="Harrison M."/>
        </authorList>
    </citation>
    <scope>NUCLEOTIDE SEQUENCE [LARGE SCALE GENOMIC DNA]</scope>
    <source>
        <strain evidence="1 2">IT104</strain>
    </source>
</reference>
<organism evidence="1 2">
    <name type="scientific">Diversispora epigaea</name>
    <dbReference type="NCBI Taxonomy" id="1348612"/>
    <lineage>
        <taxon>Eukaryota</taxon>
        <taxon>Fungi</taxon>
        <taxon>Fungi incertae sedis</taxon>
        <taxon>Mucoromycota</taxon>
        <taxon>Glomeromycotina</taxon>
        <taxon>Glomeromycetes</taxon>
        <taxon>Diversisporales</taxon>
        <taxon>Diversisporaceae</taxon>
        <taxon>Diversispora</taxon>
    </lineage>
</organism>
<evidence type="ECO:0000313" key="2">
    <source>
        <dbReference type="Proteomes" id="UP000266861"/>
    </source>
</evidence>
<gene>
    <name evidence="1" type="ORF">Glove_168g133</name>
</gene>
<comment type="caution">
    <text evidence="1">The sequence shown here is derived from an EMBL/GenBank/DDBJ whole genome shotgun (WGS) entry which is preliminary data.</text>
</comment>